<feature type="non-terminal residue" evidence="2">
    <location>
        <position position="235"/>
    </location>
</feature>
<dbReference type="SUPFAM" id="SSF56112">
    <property type="entry name" value="Protein kinase-like (PK-like)"/>
    <property type="match status" value="1"/>
</dbReference>
<sequence length="235" mass="26164">MNSRVPEGKLARTSVAGLAVMKVGIGELGHKVKRPFLSSENKKKDKASVDDKNAKILFQALTQLRGTALKVAQMLGMEQDLLPDAYRKELEKSFHQVPPLNRVLVRKVMMQELKQSPDALFAQFEAEAFAAASLGQVHKAITDDYQKVAVKVQYPGIDVTIKSDLTMMRGIARGMPNTKLILQSLDEIEARLVEEVDYNIEAKNTQWFQQNITLKGISVPTVFPQLSSKRVLTTA</sequence>
<gene>
    <name evidence="2" type="ORF">ENJ51_04160</name>
</gene>
<dbReference type="Pfam" id="PF03109">
    <property type="entry name" value="ABC1"/>
    <property type="match status" value="1"/>
</dbReference>
<name>A0A7V2WUD0_LEUMU</name>
<dbReference type="InterPro" id="IPR051409">
    <property type="entry name" value="Atypical_kinase_ADCK"/>
</dbReference>
<dbReference type="InterPro" id="IPR011009">
    <property type="entry name" value="Kinase-like_dom_sf"/>
</dbReference>
<feature type="domain" description="ABC1 atypical kinase-like" evidence="1">
    <location>
        <begin position="95"/>
        <end position="234"/>
    </location>
</feature>
<dbReference type="EMBL" id="DRMS01000163">
    <property type="protein sequence ID" value="HFC91986.1"/>
    <property type="molecule type" value="Genomic_DNA"/>
</dbReference>
<evidence type="ECO:0000259" key="1">
    <source>
        <dbReference type="Pfam" id="PF03109"/>
    </source>
</evidence>
<dbReference type="PANTHER" id="PTHR43851:SF3">
    <property type="entry name" value="COENZYME Q8"/>
    <property type="match status" value="1"/>
</dbReference>
<dbReference type="InterPro" id="IPR004147">
    <property type="entry name" value="ABC1_dom"/>
</dbReference>
<keyword evidence="2" id="KW-0808">Transferase</keyword>
<dbReference type="AlphaFoldDB" id="A0A7V2WUD0"/>
<protein>
    <submittedName>
        <fullName evidence="2">AarF/ABC1/UbiB kinase family protein</fullName>
    </submittedName>
</protein>
<keyword evidence="2" id="KW-0418">Kinase</keyword>
<dbReference type="GO" id="GO:0006744">
    <property type="term" value="P:ubiquinone biosynthetic process"/>
    <property type="evidence" value="ECO:0007669"/>
    <property type="project" value="TreeGrafter"/>
</dbReference>
<proteinExistence type="predicted"/>
<dbReference type="GO" id="GO:0016301">
    <property type="term" value="F:kinase activity"/>
    <property type="evidence" value="ECO:0007669"/>
    <property type="project" value="UniProtKB-KW"/>
</dbReference>
<dbReference type="PANTHER" id="PTHR43851">
    <property type="match status" value="1"/>
</dbReference>
<accession>A0A7V2WUD0</accession>
<comment type="caution">
    <text evidence="2">The sequence shown here is derived from an EMBL/GenBank/DDBJ whole genome shotgun (WGS) entry which is preliminary data.</text>
</comment>
<organism evidence="2">
    <name type="scientific">Leucothrix mucor</name>
    <dbReference type="NCBI Taxonomy" id="45248"/>
    <lineage>
        <taxon>Bacteria</taxon>
        <taxon>Pseudomonadati</taxon>
        <taxon>Pseudomonadota</taxon>
        <taxon>Gammaproteobacteria</taxon>
        <taxon>Thiotrichales</taxon>
        <taxon>Thiotrichaceae</taxon>
        <taxon>Leucothrix</taxon>
    </lineage>
</organism>
<evidence type="ECO:0000313" key="2">
    <source>
        <dbReference type="EMBL" id="HFC91986.1"/>
    </source>
</evidence>
<dbReference type="Proteomes" id="UP000885750">
    <property type="component" value="Unassembled WGS sequence"/>
</dbReference>
<reference evidence="2" key="1">
    <citation type="journal article" date="2020" name="mSystems">
        <title>Genome- and Community-Level Interaction Insights into Carbon Utilization and Element Cycling Functions of Hydrothermarchaeota in Hydrothermal Sediment.</title>
        <authorList>
            <person name="Zhou Z."/>
            <person name="Liu Y."/>
            <person name="Xu W."/>
            <person name="Pan J."/>
            <person name="Luo Z.H."/>
            <person name="Li M."/>
        </authorList>
    </citation>
    <scope>NUCLEOTIDE SEQUENCE [LARGE SCALE GENOMIC DNA]</scope>
    <source>
        <strain evidence="2">HyVt-493</strain>
    </source>
</reference>